<keyword evidence="10 13" id="KW-1133">Transmembrane helix</keyword>
<evidence type="ECO:0000256" key="4">
    <source>
        <dbReference type="ARBA" id="ARBA00022553"/>
    </source>
</evidence>
<evidence type="ECO:0000313" key="15">
    <source>
        <dbReference type="EMBL" id="HIY26025.1"/>
    </source>
</evidence>
<organism evidence="15 16">
    <name type="scientific">Candidatus Acutalibacter pullistercoris</name>
    <dbReference type="NCBI Taxonomy" id="2838418"/>
    <lineage>
        <taxon>Bacteria</taxon>
        <taxon>Bacillati</taxon>
        <taxon>Bacillota</taxon>
        <taxon>Clostridia</taxon>
        <taxon>Eubacteriales</taxon>
        <taxon>Acutalibacteraceae</taxon>
        <taxon>Acutalibacter</taxon>
    </lineage>
</organism>
<keyword evidence="6 13" id="KW-0812">Transmembrane</keyword>
<dbReference type="SUPFAM" id="SSF47384">
    <property type="entry name" value="Homodimeric domain of signal transducing histidine kinase"/>
    <property type="match status" value="1"/>
</dbReference>
<evidence type="ECO:0000256" key="13">
    <source>
        <dbReference type="SAM" id="Phobius"/>
    </source>
</evidence>
<reference evidence="15" key="1">
    <citation type="journal article" date="2021" name="PeerJ">
        <title>Extensive microbial diversity within the chicken gut microbiome revealed by metagenomics and culture.</title>
        <authorList>
            <person name="Gilroy R."/>
            <person name="Ravi A."/>
            <person name="Getino M."/>
            <person name="Pursley I."/>
            <person name="Horton D.L."/>
            <person name="Alikhan N.F."/>
            <person name="Baker D."/>
            <person name="Gharbi K."/>
            <person name="Hall N."/>
            <person name="Watson M."/>
            <person name="Adriaenssens E.M."/>
            <person name="Foster-Nyarko E."/>
            <person name="Jarju S."/>
            <person name="Secka A."/>
            <person name="Antonio M."/>
            <person name="Oren A."/>
            <person name="Chaudhuri R.R."/>
            <person name="La Ragione R."/>
            <person name="Hildebrand F."/>
            <person name="Pallen M.J."/>
        </authorList>
    </citation>
    <scope>NUCLEOTIDE SEQUENCE</scope>
    <source>
        <strain evidence="15">1282</strain>
    </source>
</reference>
<dbReference type="SMART" id="SM00388">
    <property type="entry name" value="HisKA"/>
    <property type="match status" value="1"/>
</dbReference>
<accession>A0A9D1YBV2</accession>
<dbReference type="EMBL" id="DXDU01000037">
    <property type="protein sequence ID" value="HIY26025.1"/>
    <property type="molecule type" value="Genomic_DNA"/>
</dbReference>
<keyword evidence="5" id="KW-0808">Transferase</keyword>
<dbReference type="Pfam" id="PF00512">
    <property type="entry name" value="HisKA"/>
    <property type="match status" value="1"/>
</dbReference>
<dbReference type="PANTHER" id="PTHR45453:SF1">
    <property type="entry name" value="PHOSPHATE REGULON SENSOR PROTEIN PHOR"/>
    <property type="match status" value="1"/>
</dbReference>
<evidence type="ECO:0000259" key="14">
    <source>
        <dbReference type="PROSITE" id="PS50109"/>
    </source>
</evidence>
<dbReference type="InterPro" id="IPR005467">
    <property type="entry name" value="His_kinase_dom"/>
</dbReference>
<dbReference type="CDD" id="cd00082">
    <property type="entry name" value="HisKA"/>
    <property type="match status" value="1"/>
</dbReference>
<dbReference type="PRINTS" id="PR00344">
    <property type="entry name" value="BCTRLSENSOR"/>
</dbReference>
<evidence type="ECO:0000256" key="12">
    <source>
        <dbReference type="ARBA" id="ARBA00023136"/>
    </source>
</evidence>
<gene>
    <name evidence="15" type="ORF">H9838_02490</name>
</gene>
<evidence type="ECO:0000256" key="11">
    <source>
        <dbReference type="ARBA" id="ARBA00023012"/>
    </source>
</evidence>
<evidence type="ECO:0000256" key="2">
    <source>
        <dbReference type="ARBA" id="ARBA00004370"/>
    </source>
</evidence>
<comment type="catalytic activity">
    <reaction evidence="1">
        <text>ATP + protein L-histidine = ADP + protein N-phospho-L-histidine.</text>
        <dbReference type="EC" id="2.7.13.3"/>
    </reaction>
</comment>
<dbReference type="GO" id="GO:0004721">
    <property type="term" value="F:phosphoprotein phosphatase activity"/>
    <property type="evidence" value="ECO:0007669"/>
    <property type="project" value="TreeGrafter"/>
</dbReference>
<evidence type="ECO:0000256" key="7">
    <source>
        <dbReference type="ARBA" id="ARBA00022741"/>
    </source>
</evidence>
<evidence type="ECO:0000256" key="1">
    <source>
        <dbReference type="ARBA" id="ARBA00000085"/>
    </source>
</evidence>
<dbReference type="SUPFAM" id="SSF55874">
    <property type="entry name" value="ATPase domain of HSP90 chaperone/DNA topoisomerase II/histidine kinase"/>
    <property type="match status" value="1"/>
</dbReference>
<evidence type="ECO:0000256" key="10">
    <source>
        <dbReference type="ARBA" id="ARBA00022989"/>
    </source>
</evidence>
<sequence>MLTWEEYVPSAGTYGIVQHINWHWVKPFLLGVLVVNGLLWAGAVFLTRQLARRKKEQEDVRDIAERLRQALDSDGDASQVFPPQQQEIAAQVAEWKSKLQRREQALQQETARKNDLITYLAHDLKTPLTSVIGYLSLLDEVPDMPQPQREKYTHIALEKSQRLEGLINEFFDITRYNLQQLTLEKEPVDVSYLLVQLTDEFYPLLQAHGNTIKLDVPQELTVEGDAGKLARVFNNLLKNAVSYSTPGTPIRLWAEQADEQARFFVQNQGKTIPAHQLDALFEKFFRLDEARSTATGGAGLGLAIAKEIVTLHGGSISAHSEQGVTTFTVELPTKKSL</sequence>
<keyword evidence="11" id="KW-0902">Two-component regulatory system</keyword>
<dbReference type="AlphaFoldDB" id="A0A9D1YBV2"/>
<dbReference type="PANTHER" id="PTHR45453">
    <property type="entry name" value="PHOSPHATE REGULON SENSOR PROTEIN PHOR"/>
    <property type="match status" value="1"/>
</dbReference>
<comment type="caution">
    <text evidence="15">The sequence shown here is derived from an EMBL/GenBank/DDBJ whole genome shotgun (WGS) entry which is preliminary data.</text>
</comment>
<dbReference type="CDD" id="cd00075">
    <property type="entry name" value="HATPase"/>
    <property type="match status" value="1"/>
</dbReference>
<dbReference type="Gene3D" id="3.30.565.10">
    <property type="entry name" value="Histidine kinase-like ATPase, C-terminal domain"/>
    <property type="match status" value="1"/>
</dbReference>
<feature type="domain" description="Histidine kinase" evidence="14">
    <location>
        <begin position="119"/>
        <end position="335"/>
    </location>
</feature>
<evidence type="ECO:0000256" key="9">
    <source>
        <dbReference type="ARBA" id="ARBA00022840"/>
    </source>
</evidence>
<dbReference type="GO" id="GO:0000155">
    <property type="term" value="F:phosphorelay sensor kinase activity"/>
    <property type="evidence" value="ECO:0007669"/>
    <property type="project" value="InterPro"/>
</dbReference>
<dbReference type="GO" id="GO:0005886">
    <property type="term" value="C:plasma membrane"/>
    <property type="evidence" value="ECO:0007669"/>
    <property type="project" value="TreeGrafter"/>
</dbReference>
<dbReference type="Pfam" id="PF02518">
    <property type="entry name" value="HATPase_c"/>
    <property type="match status" value="1"/>
</dbReference>
<name>A0A9D1YBV2_9FIRM</name>
<dbReference type="InterPro" id="IPR004358">
    <property type="entry name" value="Sig_transdc_His_kin-like_C"/>
</dbReference>
<dbReference type="EC" id="2.7.13.3" evidence="3"/>
<dbReference type="InterPro" id="IPR003661">
    <property type="entry name" value="HisK_dim/P_dom"/>
</dbReference>
<proteinExistence type="predicted"/>
<dbReference type="InterPro" id="IPR036097">
    <property type="entry name" value="HisK_dim/P_sf"/>
</dbReference>
<dbReference type="GO" id="GO:0005524">
    <property type="term" value="F:ATP binding"/>
    <property type="evidence" value="ECO:0007669"/>
    <property type="project" value="UniProtKB-KW"/>
</dbReference>
<evidence type="ECO:0000313" key="16">
    <source>
        <dbReference type="Proteomes" id="UP000823915"/>
    </source>
</evidence>
<dbReference type="Proteomes" id="UP000823915">
    <property type="component" value="Unassembled WGS sequence"/>
</dbReference>
<feature type="transmembrane region" description="Helical" evidence="13">
    <location>
        <begin position="28"/>
        <end position="47"/>
    </location>
</feature>
<dbReference type="InterPro" id="IPR036890">
    <property type="entry name" value="HATPase_C_sf"/>
</dbReference>
<reference evidence="15" key="2">
    <citation type="submission" date="2021-04" db="EMBL/GenBank/DDBJ databases">
        <authorList>
            <person name="Gilroy R."/>
        </authorList>
    </citation>
    <scope>NUCLEOTIDE SEQUENCE</scope>
    <source>
        <strain evidence="15">1282</strain>
    </source>
</reference>
<evidence type="ECO:0000256" key="8">
    <source>
        <dbReference type="ARBA" id="ARBA00022777"/>
    </source>
</evidence>
<keyword evidence="12 13" id="KW-0472">Membrane</keyword>
<evidence type="ECO:0000256" key="5">
    <source>
        <dbReference type="ARBA" id="ARBA00022679"/>
    </source>
</evidence>
<dbReference type="PROSITE" id="PS50109">
    <property type="entry name" value="HIS_KIN"/>
    <property type="match status" value="1"/>
</dbReference>
<keyword evidence="7" id="KW-0547">Nucleotide-binding</keyword>
<dbReference type="InterPro" id="IPR003594">
    <property type="entry name" value="HATPase_dom"/>
</dbReference>
<keyword evidence="4" id="KW-0597">Phosphoprotein</keyword>
<dbReference type="SMART" id="SM00387">
    <property type="entry name" value="HATPase_c"/>
    <property type="match status" value="1"/>
</dbReference>
<dbReference type="Gene3D" id="1.10.287.130">
    <property type="match status" value="1"/>
</dbReference>
<keyword evidence="9" id="KW-0067">ATP-binding</keyword>
<protein>
    <recommendedName>
        <fullName evidence="3">histidine kinase</fullName>
        <ecNumber evidence="3">2.7.13.3</ecNumber>
    </recommendedName>
</protein>
<dbReference type="GO" id="GO:0016036">
    <property type="term" value="P:cellular response to phosphate starvation"/>
    <property type="evidence" value="ECO:0007669"/>
    <property type="project" value="TreeGrafter"/>
</dbReference>
<evidence type="ECO:0000256" key="3">
    <source>
        <dbReference type="ARBA" id="ARBA00012438"/>
    </source>
</evidence>
<dbReference type="FunFam" id="3.30.565.10:FF:000013">
    <property type="entry name" value="Two-component sensor histidine kinase"/>
    <property type="match status" value="1"/>
</dbReference>
<dbReference type="InterPro" id="IPR050351">
    <property type="entry name" value="BphY/WalK/GraS-like"/>
</dbReference>
<keyword evidence="8 15" id="KW-0418">Kinase</keyword>
<evidence type="ECO:0000256" key="6">
    <source>
        <dbReference type="ARBA" id="ARBA00022692"/>
    </source>
</evidence>
<comment type="subcellular location">
    <subcellularLocation>
        <location evidence="2">Membrane</location>
    </subcellularLocation>
</comment>